<evidence type="ECO:0000256" key="1">
    <source>
        <dbReference type="SAM" id="Phobius"/>
    </source>
</evidence>
<protein>
    <submittedName>
        <fullName evidence="2">Unannotated protein</fullName>
    </submittedName>
</protein>
<keyword evidence="1" id="KW-0472">Membrane</keyword>
<feature type="transmembrane region" description="Helical" evidence="1">
    <location>
        <begin position="6"/>
        <end position="25"/>
    </location>
</feature>
<keyword evidence="1" id="KW-1133">Transmembrane helix</keyword>
<feature type="transmembrane region" description="Helical" evidence="1">
    <location>
        <begin position="37"/>
        <end position="56"/>
    </location>
</feature>
<dbReference type="AlphaFoldDB" id="A0A6J6YX11"/>
<feature type="transmembrane region" description="Helical" evidence="1">
    <location>
        <begin position="96"/>
        <end position="116"/>
    </location>
</feature>
<sequence length="130" mass="13604">MTWIKPAGAGVGAAIFAGLATWVYLRSITIDDGLEALAFLPILGIAMVVIGAVAGWRRLPWAWPRTASLGASGTVLIGLLGLAAKRQELLLAEASIATTAFVAAFTMTGSIIGWSLGTWGSRNRQSPQHD</sequence>
<organism evidence="2">
    <name type="scientific">freshwater metagenome</name>
    <dbReference type="NCBI Taxonomy" id="449393"/>
    <lineage>
        <taxon>unclassified sequences</taxon>
        <taxon>metagenomes</taxon>
        <taxon>ecological metagenomes</taxon>
    </lineage>
</organism>
<accession>A0A6J6YX11</accession>
<proteinExistence type="predicted"/>
<gene>
    <name evidence="2" type="ORF">UFOPK2992_01626</name>
</gene>
<reference evidence="2" key="1">
    <citation type="submission" date="2020-05" db="EMBL/GenBank/DDBJ databases">
        <authorList>
            <person name="Chiriac C."/>
            <person name="Salcher M."/>
            <person name="Ghai R."/>
            <person name="Kavagutti S V."/>
        </authorList>
    </citation>
    <scope>NUCLEOTIDE SEQUENCE</scope>
</reference>
<name>A0A6J6YX11_9ZZZZ</name>
<feature type="transmembrane region" description="Helical" evidence="1">
    <location>
        <begin position="62"/>
        <end position="84"/>
    </location>
</feature>
<keyword evidence="1" id="KW-0812">Transmembrane</keyword>
<evidence type="ECO:0000313" key="2">
    <source>
        <dbReference type="EMBL" id="CAB4811726.1"/>
    </source>
</evidence>
<dbReference type="EMBL" id="CAFAAI010000318">
    <property type="protein sequence ID" value="CAB4811726.1"/>
    <property type="molecule type" value="Genomic_DNA"/>
</dbReference>